<name>A0A8T9BLY3_9HELO</name>
<evidence type="ECO:0000313" key="4">
    <source>
        <dbReference type="Proteomes" id="UP000469559"/>
    </source>
</evidence>
<organism evidence="3 4">
    <name type="scientific">Lachnellula arida</name>
    <dbReference type="NCBI Taxonomy" id="1316785"/>
    <lineage>
        <taxon>Eukaryota</taxon>
        <taxon>Fungi</taxon>
        <taxon>Dikarya</taxon>
        <taxon>Ascomycota</taxon>
        <taxon>Pezizomycotina</taxon>
        <taxon>Leotiomycetes</taxon>
        <taxon>Helotiales</taxon>
        <taxon>Lachnaceae</taxon>
        <taxon>Lachnellula</taxon>
    </lineage>
</organism>
<dbReference type="OrthoDB" id="424402at2759"/>
<feature type="region of interest" description="Disordered" evidence="1">
    <location>
        <begin position="185"/>
        <end position="204"/>
    </location>
</feature>
<keyword evidence="4" id="KW-1185">Reference proteome</keyword>
<feature type="compositionally biased region" description="Basic and acidic residues" evidence="1">
    <location>
        <begin position="18"/>
        <end position="31"/>
    </location>
</feature>
<dbReference type="InterPro" id="IPR002775">
    <property type="entry name" value="DNA/RNA-bd_Alba-like"/>
</dbReference>
<feature type="compositionally biased region" description="Low complexity" evidence="1">
    <location>
        <begin position="69"/>
        <end position="79"/>
    </location>
</feature>
<sequence length="254" mass="27681">MARTKKSARKQASNYSRETIKEHSKQKQETKKSKHDKKNKKQDTPAQAGPSNAPITGSEPTEMSIDAPASTSNTSSANTESLGDLASTHDVLRMSIISSTQIEKKVTAILKHLDTPDKAAVVMLHSKAKVASKLISVVEIAKREIAAGGGKWFQYNAVEGLLKENSEGEDAEDEGGVKVGKADGMNVEEEDEEEEESFETMKTPFERAIEGKAKVRAVPGMTTYLSRIRIEGLGKKYGEQTNGLETDLADRSKK</sequence>
<dbReference type="GO" id="GO:0003676">
    <property type="term" value="F:nucleic acid binding"/>
    <property type="evidence" value="ECO:0007669"/>
    <property type="project" value="InterPro"/>
</dbReference>
<evidence type="ECO:0000313" key="3">
    <source>
        <dbReference type="EMBL" id="TVY20361.1"/>
    </source>
</evidence>
<gene>
    <name evidence="3" type="ORF">LARI1_G001055</name>
</gene>
<protein>
    <recommendedName>
        <fullName evidence="2">DNA/RNA-binding protein Alba-like domain-containing protein</fullName>
    </recommendedName>
</protein>
<feature type="region of interest" description="Disordered" evidence="1">
    <location>
        <begin position="1"/>
        <end position="81"/>
    </location>
</feature>
<dbReference type="AlphaFoldDB" id="A0A8T9BLY3"/>
<dbReference type="Pfam" id="PF01918">
    <property type="entry name" value="Alba"/>
    <property type="match status" value="1"/>
</dbReference>
<feature type="domain" description="DNA/RNA-binding protein Alba-like" evidence="2">
    <location>
        <begin position="94"/>
        <end position="157"/>
    </location>
</feature>
<dbReference type="Proteomes" id="UP000469559">
    <property type="component" value="Unassembled WGS sequence"/>
</dbReference>
<feature type="compositionally biased region" description="Polar residues" evidence="1">
    <location>
        <begin position="49"/>
        <end position="61"/>
    </location>
</feature>
<proteinExistence type="predicted"/>
<evidence type="ECO:0000256" key="1">
    <source>
        <dbReference type="SAM" id="MobiDB-lite"/>
    </source>
</evidence>
<comment type="caution">
    <text evidence="3">The sequence shown here is derived from an EMBL/GenBank/DDBJ whole genome shotgun (WGS) entry which is preliminary data.</text>
</comment>
<accession>A0A8T9BLY3</accession>
<feature type="compositionally biased region" description="Acidic residues" evidence="1">
    <location>
        <begin position="186"/>
        <end position="198"/>
    </location>
</feature>
<reference evidence="3 4" key="1">
    <citation type="submission" date="2018-05" db="EMBL/GenBank/DDBJ databases">
        <title>Whole genome sequencing for identification of molecular markers to develop diagnostic detection tools for the regulated plant pathogen Lachnellula willkommii.</title>
        <authorList>
            <person name="Giroux E."/>
            <person name="Bilodeau G."/>
        </authorList>
    </citation>
    <scope>NUCLEOTIDE SEQUENCE [LARGE SCALE GENOMIC DNA]</scope>
    <source>
        <strain evidence="3 4">CBS 203.66</strain>
    </source>
</reference>
<evidence type="ECO:0000259" key="2">
    <source>
        <dbReference type="Pfam" id="PF01918"/>
    </source>
</evidence>
<dbReference type="EMBL" id="QGMF01000059">
    <property type="protein sequence ID" value="TVY20361.1"/>
    <property type="molecule type" value="Genomic_DNA"/>
</dbReference>